<proteinExistence type="predicted"/>
<sequence>MANVLLLRAPLEDSPDKYESSLRSRGYNPFSVPVLETVIVNRSELACKIGNGPKQQDFTGVIITSKRAVEAWSGVIQDLSTREHGAADWSSVPFYVVGESTASALRAIRQTCDSPLAPKNIRGGAESGTAEALARFILNDLSSTDRPRLLYLTGDKNRDTLPSTLERGGIALDSLQVYATQGSSRFSQDLENTLRLAPVDLHEPWGWIVFFAPSSAEFVTPTLRSCYRFPMKESCSHPHSIPNVKIAAIGPTTAKYLQDSLCFVVAVVAPKPNPEELGDSITSYDQQH</sequence>
<protein>
    <submittedName>
        <fullName evidence="1">Tetrapyrrole biosynthesis, uroporphyrinogen III synthase</fullName>
    </submittedName>
</protein>
<comment type="caution">
    <text evidence="1">The sequence shown here is derived from an EMBL/GenBank/DDBJ whole genome shotgun (WGS) entry which is preliminary data.</text>
</comment>
<keyword evidence="2" id="KW-1185">Reference proteome</keyword>
<evidence type="ECO:0000313" key="2">
    <source>
        <dbReference type="Proteomes" id="UP000790377"/>
    </source>
</evidence>
<organism evidence="1 2">
    <name type="scientific">Hygrophoropsis aurantiaca</name>
    <dbReference type="NCBI Taxonomy" id="72124"/>
    <lineage>
        <taxon>Eukaryota</taxon>
        <taxon>Fungi</taxon>
        <taxon>Dikarya</taxon>
        <taxon>Basidiomycota</taxon>
        <taxon>Agaricomycotina</taxon>
        <taxon>Agaricomycetes</taxon>
        <taxon>Agaricomycetidae</taxon>
        <taxon>Boletales</taxon>
        <taxon>Coniophorineae</taxon>
        <taxon>Hygrophoropsidaceae</taxon>
        <taxon>Hygrophoropsis</taxon>
    </lineage>
</organism>
<name>A0ACB8A0U9_9AGAM</name>
<evidence type="ECO:0000313" key="1">
    <source>
        <dbReference type="EMBL" id="KAH7906856.1"/>
    </source>
</evidence>
<accession>A0ACB8A0U9</accession>
<dbReference type="EMBL" id="MU267967">
    <property type="protein sequence ID" value="KAH7906856.1"/>
    <property type="molecule type" value="Genomic_DNA"/>
</dbReference>
<dbReference type="Proteomes" id="UP000790377">
    <property type="component" value="Unassembled WGS sequence"/>
</dbReference>
<gene>
    <name evidence="1" type="ORF">BJ138DRAFT_1137810</name>
</gene>
<reference evidence="1" key="1">
    <citation type="journal article" date="2021" name="New Phytol.">
        <title>Evolutionary innovations through gain and loss of genes in the ectomycorrhizal Boletales.</title>
        <authorList>
            <person name="Wu G."/>
            <person name="Miyauchi S."/>
            <person name="Morin E."/>
            <person name="Kuo A."/>
            <person name="Drula E."/>
            <person name="Varga T."/>
            <person name="Kohler A."/>
            <person name="Feng B."/>
            <person name="Cao Y."/>
            <person name="Lipzen A."/>
            <person name="Daum C."/>
            <person name="Hundley H."/>
            <person name="Pangilinan J."/>
            <person name="Johnson J."/>
            <person name="Barry K."/>
            <person name="LaButti K."/>
            <person name="Ng V."/>
            <person name="Ahrendt S."/>
            <person name="Min B."/>
            <person name="Choi I.G."/>
            <person name="Park H."/>
            <person name="Plett J.M."/>
            <person name="Magnuson J."/>
            <person name="Spatafora J.W."/>
            <person name="Nagy L.G."/>
            <person name="Henrissat B."/>
            <person name="Grigoriev I.V."/>
            <person name="Yang Z.L."/>
            <person name="Xu J."/>
            <person name="Martin F.M."/>
        </authorList>
    </citation>
    <scope>NUCLEOTIDE SEQUENCE</scope>
    <source>
        <strain evidence="1">ATCC 28755</strain>
    </source>
</reference>